<accession>A0A0N5B4R2</accession>
<reference evidence="2" key="1">
    <citation type="submission" date="2017-02" db="UniProtKB">
        <authorList>
            <consortium name="WormBaseParasite"/>
        </authorList>
    </citation>
    <scope>IDENTIFICATION</scope>
</reference>
<proteinExistence type="predicted"/>
<evidence type="ECO:0000313" key="2">
    <source>
        <dbReference type="WBParaSite" id="SPAL_0000106100.1"/>
    </source>
</evidence>
<dbReference type="GO" id="GO:0003676">
    <property type="term" value="F:nucleic acid binding"/>
    <property type="evidence" value="ECO:0007669"/>
    <property type="project" value="InterPro"/>
</dbReference>
<evidence type="ECO:0000313" key="1">
    <source>
        <dbReference type="Proteomes" id="UP000046392"/>
    </source>
</evidence>
<sequence>MFNFDFKFISPYSYMLNPIENAFSKIKNCVRSRLRNNENGVLSDIIMSEINITTSTDCNGYFRYITKNVTNCTAELPYYHK</sequence>
<protein>
    <submittedName>
        <fullName evidence="2">DDE_3 domain-containing protein</fullName>
    </submittedName>
</protein>
<dbReference type="Proteomes" id="UP000046392">
    <property type="component" value="Unplaced"/>
</dbReference>
<dbReference type="Gene3D" id="3.30.420.10">
    <property type="entry name" value="Ribonuclease H-like superfamily/Ribonuclease H"/>
    <property type="match status" value="1"/>
</dbReference>
<keyword evidence="1" id="KW-1185">Reference proteome</keyword>
<dbReference type="InterPro" id="IPR036397">
    <property type="entry name" value="RNaseH_sf"/>
</dbReference>
<dbReference type="WBParaSite" id="SPAL_0000106100.1">
    <property type="protein sequence ID" value="SPAL_0000106100.1"/>
    <property type="gene ID" value="SPAL_0000106100"/>
</dbReference>
<dbReference type="AlphaFoldDB" id="A0A0N5B4R2"/>
<organism evidence="1 2">
    <name type="scientific">Strongyloides papillosus</name>
    <name type="common">Intestinal threadworm</name>
    <dbReference type="NCBI Taxonomy" id="174720"/>
    <lineage>
        <taxon>Eukaryota</taxon>
        <taxon>Metazoa</taxon>
        <taxon>Ecdysozoa</taxon>
        <taxon>Nematoda</taxon>
        <taxon>Chromadorea</taxon>
        <taxon>Rhabditida</taxon>
        <taxon>Tylenchina</taxon>
        <taxon>Panagrolaimomorpha</taxon>
        <taxon>Strongyloidoidea</taxon>
        <taxon>Strongyloididae</taxon>
        <taxon>Strongyloides</taxon>
    </lineage>
</organism>
<dbReference type="STRING" id="174720.A0A0N5B4R2"/>
<name>A0A0N5B4R2_STREA</name>